<proteinExistence type="inferred from homology"/>
<dbReference type="RefSeq" id="WP_246516980.1">
    <property type="nucleotide sequence ID" value="NZ_BORB01000068.1"/>
</dbReference>
<feature type="transmembrane region" description="Helical" evidence="7">
    <location>
        <begin position="107"/>
        <end position="128"/>
    </location>
</feature>
<dbReference type="Pfam" id="PF00528">
    <property type="entry name" value="BPD_transp_1"/>
    <property type="match status" value="1"/>
</dbReference>
<evidence type="ECO:0000313" key="9">
    <source>
        <dbReference type="EMBL" id="GIN59891.1"/>
    </source>
</evidence>
<keyword evidence="3" id="KW-1003">Cell membrane</keyword>
<dbReference type="InterPro" id="IPR000515">
    <property type="entry name" value="MetI-like"/>
</dbReference>
<comment type="caution">
    <text evidence="9">The sequence shown here is derived from an EMBL/GenBank/DDBJ whole genome shotgun (WGS) entry which is preliminary data.</text>
</comment>
<dbReference type="EMBL" id="BORB01000068">
    <property type="protein sequence ID" value="GIN59891.1"/>
    <property type="molecule type" value="Genomic_DNA"/>
</dbReference>
<comment type="subcellular location">
    <subcellularLocation>
        <location evidence="1 7">Cell membrane</location>
        <topology evidence="1 7">Multi-pass membrane protein</topology>
    </subcellularLocation>
</comment>
<protein>
    <submittedName>
        <fullName evidence="9">Sugar ABC transporter permease</fullName>
    </submittedName>
</protein>
<dbReference type="SUPFAM" id="SSF161098">
    <property type="entry name" value="MetI-like"/>
    <property type="match status" value="1"/>
</dbReference>
<evidence type="ECO:0000256" key="5">
    <source>
        <dbReference type="ARBA" id="ARBA00022989"/>
    </source>
</evidence>
<dbReference type="CDD" id="cd06261">
    <property type="entry name" value="TM_PBP2"/>
    <property type="match status" value="1"/>
</dbReference>
<sequence length="294" mass="33409">MQAFKKSLPLYLFMLPTIIFVICFMLYPIFYNIIVSFQDLTIMNLKTGGSFIGFDNYLEVFKSEKFPIATRNTFIYTISCIILQVFFGYLLALFFNMEFPLRNFFRSLFLLAWMTPLVITGNLFTWLLDVDYGVINYLLMNLHIISHPINWLGQESTALIAVIFTNVWVGIPFNMILILAALQSLPSDVYEAAKMDGANKLQIFAKITMPLLKPTLLVIIMLGIIYTFKVFDIILIMTGGGPVNATQVLPFFGYEQAFINFNFGAGGAIATIILVILMSLSLVYLYLARKEESV</sequence>
<evidence type="ECO:0000256" key="1">
    <source>
        <dbReference type="ARBA" id="ARBA00004651"/>
    </source>
</evidence>
<feature type="transmembrane region" description="Helical" evidence="7">
    <location>
        <begin position="159"/>
        <end position="183"/>
    </location>
</feature>
<feature type="transmembrane region" description="Helical" evidence="7">
    <location>
        <begin position="265"/>
        <end position="287"/>
    </location>
</feature>
<evidence type="ECO:0000259" key="8">
    <source>
        <dbReference type="PROSITE" id="PS50928"/>
    </source>
</evidence>
<organism evidence="9 10">
    <name type="scientific">Lederbergia ruris</name>
    <dbReference type="NCBI Taxonomy" id="217495"/>
    <lineage>
        <taxon>Bacteria</taxon>
        <taxon>Bacillati</taxon>
        <taxon>Bacillota</taxon>
        <taxon>Bacilli</taxon>
        <taxon>Bacillales</taxon>
        <taxon>Bacillaceae</taxon>
        <taxon>Lederbergia</taxon>
    </lineage>
</organism>
<feature type="transmembrane region" description="Helical" evidence="7">
    <location>
        <begin position="203"/>
        <end position="226"/>
    </location>
</feature>
<accession>A0ABQ4KQX0</accession>
<evidence type="ECO:0000256" key="7">
    <source>
        <dbReference type="RuleBase" id="RU363032"/>
    </source>
</evidence>
<keyword evidence="4 7" id="KW-0812">Transmembrane</keyword>
<comment type="similarity">
    <text evidence="7">Belongs to the binding-protein-dependent transport system permease family.</text>
</comment>
<evidence type="ECO:0000256" key="4">
    <source>
        <dbReference type="ARBA" id="ARBA00022692"/>
    </source>
</evidence>
<keyword evidence="10" id="KW-1185">Reference proteome</keyword>
<evidence type="ECO:0000256" key="6">
    <source>
        <dbReference type="ARBA" id="ARBA00023136"/>
    </source>
</evidence>
<dbReference type="PANTHER" id="PTHR43005">
    <property type="entry name" value="BLR7065 PROTEIN"/>
    <property type="match status" value="1"/>
</dbReference>
<feature type="transmembrane region" description="Helical" evidence="7">
    <location>
        <begin position="74"/>
        <end position="95"/>
    </location>
</feature>
<dbReference type="Proteomes" id="UP000679950">
    <property type="component" value="Unassembled WGS sequence"/>
</dbReference>
<gene>
    <name evidence="9" type="ORF">J8TS2_42100</name>
</gene>
<keyword evidence="6 7" id="KW-0472">Membrane</keyword>
<feature type="transmembrane region" description="Helical" evidence="7">
    <location>
        <begin position="12"/>
        <end position="34"/>
    </location>
</feature>
<evidence type="ECO:0000256" key="3">
    <source>
        <dbReference type="ARBA" id="ARBA00022475"/>
    </source>
</evidence>
<dbReference type="PROSITE" id="PS50928">
    <property type="entry name" value="ABC_TM1"/>
    <property type="match status" value="1"/>
</dbReference>
<keyword evidence="2 7" id="KW-0813">Transport</keyword>
<name>A0ABQ4KQX0_9BACI</name>
<keyword evidence="5 7" id="KW-1133">Transmembrane helix</keyword>
<evidence type="ECO:0000313" key="10">
    <source>
        <dbReference type="Proteomes" id="UP000679950"/>
    </source>
</evidence>
<dbReference type="InterPro" id="IPR035906">
    <property type="entry name" value="MetI-like_sf"/>
</dbReference>
<dbReference type="PANTHER" id="PTHR43005:SF1">
    <property type="entry name" value="SPERMIDINE_PUTRESCINE TRANSPORT SYSTEM PERMEASE PROTEIN"/>
    <property type="match status" value="1"/>
</dbReference>
<feature type="domain" description="ABC transmembrane type-1" evidence="8">
    <location>
        <begin position="70"/>
        <end position="284"/>
    </location>
</feature>
<dbReference type="Gene3D" id="1.10.3720.10">
    <property type="entry name" value="MetI-like"/>
    <property type="match status" value="1"/>
</dbReference>
<reference evidence="9 10" key="1">
    <citation type="submission" date="2021-03" db="EMBL/GenBank/DDBJ databases">
        <title>Antimicrobial resistance genes in bacteria isolated from Japanese honey, and their potential for conferring macrolide and lincosamide resistance in the American foulbrood pathogen Paenibacillus larvae.</title>
        <authorList>
            <person name="Okamoto M."/>
            <person name="Kumagai M."/>
            <person name="Kanamori H."/>
            <person name="Takamatsu D."/>
        </authorList>
    </citation>
    <scope>NUCLEOTIDE SEQUENCE [LARGE SCALE GENOMIC DNA]</scope>
    <source>
        <strain evidence="9 10">J8TS2</strain>
    </source>
</reference>
<evidence type="ECO:0000256" key="2">
    <source>
        <dbReference type="ARBA" id="ARBA00022448"/>
    </source>
</evidence>